<reference evidence="1 2" key="1">
    <citation type="submission" date="2018-06" db="EMBL/GenBank/DDBJ databases">
        <title>Genomic Encyclopedia of Type Strains, Phase IV (KMG-IV): sequencing the most valuable type-strain genomes for metagenomic binning, comparative biology and taxonomic classification.</title>
        <authorList>
            <person name="Goeker M."/>
        </authorList>
    </citation>
    <scope>NUCLEOTIDE SEQUENCE [LARGE SCALE GENOMIC DNA]</scope>
    <source>
        <strain evidence="1 2">DSM 25532</strain>
    </source>
</reference>
<proteinExistence type="predicted"/>
<dbReference type="AlphaFoldDB" id="A0A366HRC2"/>
<sequence>MILIKARRHYRRPIRWLPYEVASENVLEFAPGMVEFKFEERKVIFYDDSTVSSIASLDTATDARFVRSYSGRITGDNFELNVCSQRGLLAACD</sequence>
<dbReference type="Proteomes" id="UP000253426">
    <property type="component" value="Unassembled WGS sequence"/>
</dbReference>
<keyword evidence="2" id="KW-1185">Reference proteome</keyword>
<dbReference type="EMBL" id="QNRR01000002">
    <property type="protein sequence ID" value="RBP46036.1"/>
    <property type="molecule type" value="Genomic_DNA"/>
</dbReference>
<name>A0A366HRC2_9BACT</name>
<protein>
    <submittedName>
        <fullName evidence="1">Uncharacterized protein</fullName>
    </submittedName>
</protein>
<accession>A0A366HRC2</accession>
<gene>
    <name evidence="1" type="ORF">DES53_102422</name>
</gene>
<comment type="caution">
    <text evidence="1">The sequence shown here is derived from an EMBL/GenBank/DDBJ whole genome shotgun (WGS) entry which is preliminary data.</text>
</comment>
<evidence type="ECO:0000313" key="1">
    <source>
        <dbReference type="EMBL" id="RBP46036.1"/>
    </source>
</evidence>
<organism evidence="1 2">
    <name type="scientific">Roseimicrobium gellanilyticum</name>
    <dbReference type="NCBI Taxonomy" id="748857"/>
    <lineage>
        <taxon>Bacteria</taxon>
        <taxon>Pseudomonadati</taxon>
        <taxon>Verrucomicrobiota</taxon>
        <taxon>Verrucomicrobiia</taxon>
        <taxon>Verrucomicrobiales</taxon>
        <taxon>Verrucomicrobiaceae</taxon>
        <taxon>Roseimicrobium</taxon>
    </lineage>
</organism>
<evidence type="ECO:0000313" key="2">
    <source>
        <dbReference type="Proteomes" id="UP000253426"/>
    </source>
</evidence>